<organism evidence="1">
    <name type="scientific">marine sediment metagenome</name>
    <dbReference type="NCBI Taxonomy" id="412755"/>
    <lineage>
        <taxon>unclassified sequences</taxon>
        <taxon>metagenomes</taxon>
        <taxon>ecological metagenomes</taxon>
    </lineage>
</organism>
<accession>X1DTV8</accession>
<dbReference type="AlphaFoldDB" id="X1DTV8"/>
<evidence type="ECO:0000313" key="1">
    <source>
        <dbReference type="EMBL" id="GAG99856.1"/>
    </source>
</evidence>
<name>X1DTV8_9ZZZZ</name>
<reference evidence="1" key="1">
    <citation type="journal article" date="2014" name="Front. Microbiol.">
        <title>High frequency of phylogenetically diverse reductive dehalogenase-homologous genes in deep subseafloor sedimentary metagenomes.</title>
        <authorList>
            <person name="Kawai M."/>
            <person name="Futagami T."/>
            <person name="Toyoda A."/>
            <person name="Takaki Y."/>
            <person name="Nishi S."/>
            <person name="Hori S."/>
            <person name="Arai W."/>
            <person name="Tsubouchi T."/>
            <person name="Morono Y."/>
            <person name="Uchiyama I."/>
            <person name="Ito T."/>
            <person name="Fujiyama A."/>
            <person name="Inagaki F."/>
            <person name="Takami H."/>
        </authorList>
    </citation>
    <scope>NUCLEOTIDE SEQUENCE</scope>
    <source>
        <strain evidence="1">Expedition CK06-06</strain>
    </source>
</reference>
<gene>
    <name evidence="1" type="ORF">S01H4_39502</name>
</gene>
<comment type="caution">
    <text evidence="1">The sequence shown here is derived from an EMBL/GenBank/DDBJ whole genome shotgun (WGS) entry which is preliminary data.</text>
</comment>
<dbReference type="EMBL" id="BART01021403">
    <property type="protein sequence ID" value="GAG99856.1"/>
    <property type="molecule type" value="Genomic_DNA"/>
</dbReference>
<proteinExistence type="predicted"/>
<protein>
    <submittedName>
        <fullName evidence="1">Uncharacterized protein</fullName>
    </submittedName>
</protein>
<sequence>MFRNQEIRKAAIDSLLEFVREQCSLAEDKVIYQPRLVDKYSFKSGISARTLNEYFDVLLGAGLIKNVMVGRYWRIGLPE</sequence>